<evidence type="ECO:0000313" key="3">
    <source>
        <dbReference type="Proteomes" id="UP000290289"/>
    </source>
</evidence>
<dbReference type="STRING" id="3750.A0A498I502"/>
<dbReference type="AlphaFoldDB" id="A0A498I502"/>
<name>A0A498I502_MALDO</name>
<sequence>MVLLEKLWDDIVVGPQPKRGLGRLRKVSPKSLNVKEGEGKLSKLAMSMSPRTPETPDTLVSAHAKDNVWRSVFHRGSNLASKFIGNQVFDEP</sequence>
<reference evidence="2 3" key="1">
    <citation type="submission" date="2018-10" db="EMBL/GenBank/DDBJ databases">
        <title>A high-quality apple genome assembly.</title>
        <authorList>
            <person name="Hu J."/>
        </authorList>
    </citation>
    <scope>NUCLEOTIDE SEQUENCE [LARGE SCALE GENOMIC DNA]</scope>
    <source>
        <strain evidence="3">cv. HFTH1</strain>
        <tissue evidence="2">Young leaf</tissue>
    </source>
</reference>
<keyword evidence="3" id="KW-1185">Reference proteome</keyword>
<evidence type="ECO:0000256" key="1">
    <source>
        <dbReference type="ARBA" id="ARBA00010502"/>
    </source>
</evidence>
<comment type="caution">
    <text evidence="2">The sequence shown here is derived from an EMBL/GenBank/DDBJ whole genome shotgun (WGS) entry which is preliminary data.</text>
</comment>
<dbReference type="Gramene" id="mRNA:MD14G0047700">
    <property type="protein sequence ID" value="CDS:MD14G0047700.1"/>
    <property type="gene ID" value="MD14G0047700"/>
</dbReference>
<dbReference type="OrthoDB" id="1902663at2759"/>
<evidence type="ECO:0008006" key="4">
    <source>
        <dbReference type="Google" id="ProtNLM"/>
    </source>
</evidence>
<dbReference type="Pfam" id="PF05564">
    <property type="entry name" value="Auxin_repressed"/>
    <property type="match status" value="1"/>
</dbReference>
<organism evidence="2 3">
    <name type="scientific">Malus domestica</name>
    <name type="common">Apple</name>
    <name type="synonym">Pyrus malus</name>
    <dbReference type="NCBI Taxonomy" id="3750"/>
    <lineage>
        <taxon>Eukaryota</taxon>
        <taxon>Viridiplantae</taxon>
        <taxon>Streptophyta</taxon>
        <taxon>Embryophyta</taxon>
        <taxon>Tracheophyta</taxon>
        <taxon>Spermatophyta</taxon>
        <taxon>Magnoliopsida</taxon>
        <taxon>eudicotyledons</taxon>
        <taxon>Gunneridae</taxon>
        <taxon>Pentapetalae</taxon>
        <taxon>rosids</taxon>
        <taxon>fabids</taxon>
        <taxon>Rosales</taxon>
        <taxon>Rosaceae</taxon>
        <taxon>Amygdaloideae</taxon>
        <taxon>Maleae</taxon>
        <taxon>Malus</taxon>
    </lineage>
</organism>
<dbReference type="EMBL" id="RDQH01000340">
    <property type="protein sequence ID" value="RXH76541.1"/>
    <property type="molecule type" value="Genomic_DNA"/>
</dbReference>
<dbReference type="PANTHER" id="PTHR33565:SF2">
    <property type="entry name" value="DORMANCY-ASSOCIATED PROTEIN 1"/>
    <property type="match status" value="1"/>
</dbReference>
<dbReference type="InterPro" id="IPR008406">
    <property type="entry name" value="DRM/ARP"/>
</dbReference>
<accession>A0A498I502</accession>
<evidence type="ECO:0000313" key="2">
    <source>
        <dbReference type="EMBL" id="RXH76541.1"/>
    </source>
</evidence>
<proteinExistence type="inferred from homology"/>
<dbReference type="Proteomes" id="UP000290289">
    <property type="component" value="Chromosome 14"/>
</dbReference>
<comment type="similarity">
    <text evidence="1">Belongs to the DRM1/ARP family.</text>
</comment>
<gene>
    <name evidence="2" type="ORF">DVH24_019429</name>
</gene>
<dbReference type="PANTHER" id="PTHR33565">
    <property type="entry name" value="DORMANCY-ASSOCIATED PROTEIN 1"/>
    <property type="match status" value="1"/>
</dbReference>
<protein>
    <recommendedName>
        <fullName evidence="4">Auxin-repressed protein</fullName>
    </recommendedName>
</protein>